<keyword evidence="4" id="KW-1185">Reference proteome</keyword>
<evidence type="ECO:0000313" key="3">
    <source>
        <dbReference type="EMBL" id="GMM35678.1"/>
    </source>
</evidence>
<dbReference type="PROSITE" id="PS50181">
    <property type="entry name" value="FBOX"/>
    <property type="match status" value="1"/>
</dbReference>
<comment type="caution">
    <text evidence="3">The sequence shown here is derived from an EMBL/GenBank/DDBJ whole genome shotgun (WGS) entry which is preliminary data.</text>
</comment>
<accession>A0AAV5QLL3</accession>
<dbReference type="EMBL" id="BTFZ01000010">
    <property type="protein sequence ID" value="GMM35678.1"/>
    <property type="molecule type" value="Genomic_DNA"/>
</dbReference>
<dbReference type="GeneID" id="90073657"/>
<feature type="compositionally biased region" description="Low complexity" evidence="1">
    <location>
        <begin position="868"/>
        <end position="881"/>
    </location>
</feature>
<evidence type="ECO:0000259" key="2">
    <source>
        <dbReference type="PROSITE" id="PS50181"/>
    </source>
</evidence>
<dbReference type="SMART" id="SM00726">
    <property type="entry name" value="UIM"/>
    <property type="match status" value="5"/>
</dbReference>
<name>A0AAV5QLL3_9ASCO</name>
<gene>
    <name evidence="3" type="ORF">DASC09_030030</name>
</gene>
<feature type="region of interest" description="Disordered" evidence="1">
    <location>
        <begin position="791"/>
        <end position="814"/>
    </location>
</feature>
<proteinExistence type="predicted"/>
<feature type="compositionally biased region" description="Basic and acidic residues" evidence="1">
    <location>
        <begin position="969"/>
        <end position="979"/>
    </location>
</feature>
<dbReference type="AlphaFoldDB" id="A0AAV5QLL3"/>
<reference evidence="3 4" key="1">
    <citation type="journal article" date="2023" name="Elife">
        <title>Identification of key yeast species and microbe-microbe interactions impacting larval growth of Drosophila in the wild.</title>
        <authorList>
            <person name="Mure A."/>
            <person name="Sugiura Y."/>
            <person name="Maeda R."/>
            <person name="Honda K."/>
            <person name="Sakurai N."/>
            <person name="Takahashi Y."/>
            <person name="Watada M."/>
            <person name="Katoh T."/>
            <person name="Gotoh A."/>
            <person name="Gotoh Y."/>
            <person name="Taniguchi I."/>
            <person name="Nakamura K."/>
            <person name="Hayashi T."/>
            <person name="Katayama T."/>
            <person name="Uemura T."/>
            <person name="Hattori Y."/>
        </authorList>
    </citation>
    <scope>NUCLEOTIDE SEQUENCE [LARGE SCALE GENOMIC DNA]</scope>
    <source>
        <strain evidence="3 4">SC-9</strain>
    </source>
</reference>
<dbReference type="SUPFAM" id="SSF81383">
    <property type="entry name" value="F-box domain"/>
    <property type="match status" value="1"/>
</dbReference>
<feature type="domain" description="F-box" evidence="2">
    <location>
        <begin position="3"/>
        <end position="49"/>
    </location>
</feature>
<dbReference type="PROSITE" id="PS50330">
    <property type="entry name" value="UIM"/>
    <property type="match status" value="3"/>
</dbReference>
<dbReference type="InterPro" id="IPR001810">
    <property type="entry name" value="F-box_dom"/>
</dbReference>
<feature type="compositionally biased region" description="Acidic residues" evidence="1">
    <location>
        <begin position="950"/>
        <end position="968"/>
    </location>
</feature>
<protein>
    <recommendedName>
        <fullName evidence="2">F-box domain-containing protein</fullName>
    </recommendedName>
</protein>
<evidence type="ECO:0000256" key="1">
    <source>
        <dbReference type="SAM" id="MobiDB-lite"/>
    </source>
</evidence>
<dbReference type="Gene3D" id="1.20.1280.50">
    <property type="match status" value="1"/>
</dbReference>
<dbReference type="Proteomes" id="UP001360560">
    <property type="component" value="Unassembled WGS sequence"/>
</dbReference>
<evidence type="ECO:0000313" key="4">
    <source>
        <dbReference type="Proteomes" id="UP001360560"/>
    </source>
</evidence>
<feature type="region of interest" description="Disordered" evidence="1">
    <location>
        <begin position="847"/>
        <end position="989"/>
    </location>
</feature>
<feature type="compositionally biased region" description="Acidic residues" evidence="1">
    <location>
        <begin position="794"/>
        <end position="813"/>
    </location>
</feature>
<dbReference type="RefSeq" id="XP_064852678.1">
    <property type="nucleotide sequence ID" value="XM_064996606.1"/>
</dbReference>
<sequence>MGKVSIYTLPAEVLVEVFGYLDTHTLETVASISRYLDDIINNDYIWRILFIKKLIKDDDLIALDALPGKRKSLKHQTTMNTDNIVERNSRIITSFPSLSLSWHWKTEFMVRFTYIKKLMNINKNKKVSNPKDLKKSHFRKLNPYLLTTVYKVHSNYLIDDLVCDFGSDKLILYSHKTHNLNFLSLKQGKKIYQVDSHISRDVLAEHSLNQVHYATVEKITKNLIMIGNSNGLIFMKLFTNDFALSSPSNSKFFNKHTWSDEHVPSVDHQRLAQKKLFISSIVLNPLLNSSVGSFGKGSLDVLSGDLLGQVYGWNYITKAVLFKIDINESLNDQDIQNLDRNIRFPVLKIATNFKEFVVVESINQNFFIIKFDGAHFTSHSIKHIRLDQEVTQNAMILHEIFNANSVHLVNEINPVFLGKIVNPRSLSAKSYMEVDYANEKIVYSWKNKINLLDFDGYKSAVVNTSLKDDPVDPQSAEEYVMQTKIINNLSTRRSDGNKLAGNDSSLHVALFSSGKVVVHATANSDQENKNVVVFKVIPSFLSDLCDGDPYSLYHLHPILKFDCNSGVLLLCSYNGWMAIVNILNGCILKIIEHQIPKTLTNTTPYNIEFHRQQAMDPGAINVAPSRDPVVATNNFTLVPVTAVELAPVPAFSAEGSDEGYSLPPILLRGLIVLDNIVQYFHISFENSLFVRNTLGLTEEELLLSKQLKKKQTKQSSRLQTWEKIRGEMDEFENDNYESVVQGKLFDKYNGVHDLDDEEELMLALAMSESVVKQAASEQDKSLKQALELSKIEEGIMENNDDDEEEEEEEEFDDDLRRALELSALESKGPQNDDDEMEFSITLDGEDEMDDDLRMALELSALESQKQGSNNNNNNHSNSNSNGTSGDLADDMDEDLRKALELSALESQAPQYNGGSGIQFRRASGQGLDTTREEEDEFFGLSKEKFKFFDNDDLENGEQDDGDDDDDGDDKGKQTIDKGKSANGDDDDLLDEDMKLAIKLSKLEYQGLKSVHESNVGSSSSMF</sequence>
<dbReference type="InterPro" id="IPR036047">
    <property type="entry name" value="F-box-like_dom_sf"/>
</dbReference>
<organism evidence="3 4">
    <name type="scientific">Saccharomycopsis crataegensis</name>
    <dbReference type="NCBI Taxonomy" id="43959"/>
    <lineage>
        <taxon>Eukaryota</taxon>
        <taxon>Fungi</taxon>
        <taxon>Dikarya</taxon>
        <taxon>Ascomycota</taxon>
        <taxon>Saccharomycotina</taxon>
        <taxon>Saccharomycetes</taxon>
        <taxon>Saccharomycopsidaceae</taxon>
        <taxon>Saccharomycopsis</taxon>
    </lineage>
</organism>
<dbReference type="Gene3D" id="6.10.140.100">
    <property type="match status" value="1"/>
</dbReference>
<dbReference type="InterPro" id="IPR003903">
    <property type="entry name" value="UIM_dom"/>
</dbReference>
<dbReference type="Pfam" id="PF12937">
    <property type="entry name" value="F-box-like"/>
    <property type="match status" value="1"/>
</dbReference>